<reference evidence="2" key="2">
    <citation type="submission" date="2023-04" db="EMBL/GenBank/DDBJ databases">
        <authorList>
            <person name="Beletskiy A.V."/>
            <person name="Mardanov A.V."/>
            <person name="Ravin N.V."/>
        </authorList>
    </citation>
    <scope>NUCLEOTIDE SEQUENCE</scope>
    <source>
        <strain evidence="2">GKL-01</strain>
    </source>
</reference>
<evidence type="ECO:0000259" key="1">
    <source>
        <dbReference type="Pfam" id="PF14216"/>
    </source>
</evidence>
<evidence type="ECO:0000313" key="2">
    <source>
        <dbReference type="EMBL" id="WGZ89936.1"/>
    </source>
</evidence>
<protein>
    <submittedName>
        <fullName evidence="2">DUF4326 domain-containing protein</fullName>
    </submittedName>
</protein>
<organism evidence="2">
    <name type="scientific">Candidatus Thiocaldithrix dubininis</name>
    <dbReference type="NCBI Taxonomy" id="3080823"/>
    <lineage>
        <taxon>Bacteria</taxon>
        <taxon>Pseudomonadati</taxon>
        <taxon>Pseudomonadota</taxon>
        <taxon>Gammaproteobacteria</taxon>
        <taxon>Thiotrichales</taxon>
        <taxon>Thiotrichaceae</taxon>
        <taxon>Candidatus Thiocaldithrix</taxon>
    </lineage>
</organism>
<dbReference type="EMBL" id="CP124755">
    <property type="protein sequence ID" value="WGZ89936.1"/>
    <property type="molecule type" value="Genomic_DNA"/>
</dbReference>
<dbReference type="InterPro" id="IPR025475">
    <property type="entry name" value="DUF4326"/>
</dbReference>
<gene>
    <name evidence="2" type="ORF">QJT80_10530</name>
</gene>
<dbReference type="Proteomes" id="UP001300672">
    <property type="component" value="Chromosome"/>
</dbReference>
<dbReference type="KEGG" id="tdu:QJT80_10530"/>
<dbReference type="AlphaFoldDB" id="A0AA95H8C2"/>
<dbReference type="Pfam" id="PF14216">
    <property type="entry name" value="DUF4326"/>
    <property type="match status" value="1"/>
</dbReference>
<name>A0AA95H8C2_9GAMM</name>
<proteinExistence type="predicted"/>
<sequence length="107" mass="12329">MDEPKRIKRYRRKGWRMPENTVSITRPGRWGNPFKVGTEHMHNGELKVINGAQSLELHKQWAEAQPPGFFEPLRGKNLACYCDEGKACHGDIILQLANRPREPQPPD</sequence>
<feature type="domain" description="DUF4326" evidence="1">
    <location>
        <begin position="11"/>
        <end position="95"/>
    </location>
</feature>
<reference evidence="2" key="1">
    <citation type="journal article" date="2023" name="Int. J. Mol. Sci.">
        <title>Metagenomics Revealed a New Genus 'Candidatus Thiocaldithrix dubininis' gen. nov., sp. nov. and a New Species 'Candidatus Thiothrix putei' sp. nov. in the Family Thiotrichaceae, Some Members of Which Have Traits of Both Na+- and H+-Motive Energetics.</title>
        <authorList>
            <person name="Ravin N.V."/>
            <person name="Muntyan M.S."/>
            <person name="Smolyakov D.D."/>
            <person name="Rudenko T.S."/>
            <person name="Beletsky A.V."/>
            <person name="Mardanov A.V."/>
            <person name="Grabovich M.Y."/>
        </authorList>
    </citation>
    <scope>NUCLEOTIDE SEQUENCE</scope>
    <source>
        <strain evidence="2">GKL-01</strain>
    </source>
</reference>
<accession>A0AA95H8C2</accession>